<dbReference type="PANTHER" id="PTHR36442:SF1">
    <property type="entry name" value="CYCLIC-DI-AMP PHOSPHODIESTERASE PGPH"/>
    <property type="match status" value="1"/>
</dbReference>
<evidence type="ECO:0000313" key="3">
    <source>
        <dbReference type="EMBL" id="RAL25860.1"/>
    </source>
</evidence>
<dbReference type="InterPro" id="IPR011624">
    <property type="entry name" value="Metal-dep_PHydrolase_7TM_extra"/>
</dbReference>
<dbReference type="Pfam" id="PF07698">
    <property type="entry name" value="7TM-7TMR_HD"/>
    <property type="match status" value="1"/>
</dbReference>
<feature type="domain" description="HD/PDEase" evidence="2">
    <location>
        <begin position="487"/>
        <end position="644"/>
    </location>
</feature>
<comment type="caution">
    <text evidence="3">The sequence shown here is derived from an EMBL/GenBank/DDBJ whole genome shotgun (WGS) entry which is preliminary data.</text>
</comment>
<dbReference type="InterPro" id="IPR003607">
    <property type="entry name" value="HD/PDEase_dom"/>
</dbReference>
<dbReference type="SUPFAM" id="SSF109604">
    <property type="entry name" value="HD-domain/PDEase-like"/>
    <property type="match status" value="1"/>
</dbReference>
<name>A0A364K6P3_9BACL</name>
<dbReference type="NCBIfam" id="TIGR00277">
    <property type="entry name" value="HDIG"/>
    <property type="match status" value="1"/>
</dbReference>
<feature type="transmembrane region" description="Helical" evidence="1">
    <location>
        <begin position="340"/>
        <end position="366"/>
    </location>
</feature>
<dbReference type="Pfam" id="PF01966">
    <property type="entry name" value="HD"/>
    <property type="match status" value="1"/>
</dbReference>
<protein>
    <recommendedName>
        <fullName evidence="2">HD/PDEase domain-containing protein</fullName>
    </recommendedName>
</protein>
<reference evidence="3 4" key="2">
    <citation type="submission" date="2018-06" db="EMBL/GenBank/DDBJ databases">
        <authorList>
            <person name="Zhirakovskaya E."/>
        </authorList>
    </citation>
    <scope>NUCLEOTIDE SEQUENCE [LARGE SCALE GENOMIC DNA]</scope>
    <source>
        <strain evidence="3 4">FBKL4.011</strain>
    </source>
</reference>
<dbReference type="EMBL" id="QJKK01000003">
    <property type="protein sequence ID" value="RAL25860.1"/>
    <property type="molecule type" value="Genomic_DNA"/>
</dbReference>
<dbReference type="InterPro" id="IPR006675">
    <property type="entry name" value="HDIG_dom"/>
</dbReference>
<gene>
    <name evidence="3" type="ORF">DL897_07225</name>
</gene>
<keyword evidence="1" id="KW-1133">Transmembrane helix</keyword>
<dbReference type="Gene3D" id="1.10.3210.10">
    <property type="entry name" value="Hypothetical protein af1432"/>
    <property type="match status" value="1"/>
</dbReference>
<feature type="transmembrane region" description="Helical" evidence="1">
    <location>
        <begin position="299"/>
        <end position="320"/>
    </location>
</feature>
<keyword evidence="1" id="KW-0812">Transmembrane</keyword>
<proteinExistence type="predicted"/>
<evidence type="ECO:0000259" key="2">
    <source>
        <dbReference type="SMART" id="SM00471"/>
    </source>
</evidence>
<dbReference type="OrthoDB" id="9806952at2"/>
<dbReference type="SMART" id="SM00471">
    <property type="entry name" value="HDc"/>
    <property type="match status" value="1"/>
</dbReference>
<feature type="transmembrane region" description="Helical" evidence="1">
    <location>
        <begin position="378"/>
        <end position="396"/>
    </location>
</feature>
<dbReference type="CDD" id="cd00077">
    <property type="entry name" value="HDc"/>
    <property type="match status" value="1"/>
</dbReference>
<evidence type="ECO:0000256" key="1">
    <source>
        <dbReference type="SAM" id="Phobius"/>
    </source>
</evidence>
<feature type="transmembrane region" description="Helical" evidence="1">
    <location>
        <begin position="432"/>
        <end position="458"/>
    </location>
</feature>
<dbReference type="InterPro" id="IPR052722">
    <property type="entry name" value="PgpH_phosphodiesterase"/>
</dbReference>
<dbReference type="InterPro" id="IPR006674">
    <property type="entry name" value="HD_domain"/>
</dbReference>
<dbReference type="PANTHER" id="PTHR36442">
    <property type="entry name" value="CYCLIC-DI-AMP PHOSPHODIESTERASE PGPH"/>
    <property type="match status" value="1"/>
</dbReference>
<dbReference type="AlphaFoldDB" id="A0A364K6P3"/>
<feature type="transmembrane region" description="Helical" evidence="1">
    <location>
        <begin position="267"/>
        <end position="287"/>
    </location>
</feature>
<keyword evidence="4" id="KW-1185">Reference proteome</keyword>
<sequence>MKDLNEPLPSRFGIQYYRYKSYIPFVIYAIFGVAFYLLLLSHVLPKQYALKVGMISRETIISPVTKIDEVATKEARERAANAVEPQYHKDEKITENQIKLIDNIFADARRNIADKSLKEEEKIANLKDAISKDLSQEFYLKLVRIPPEELQSLRLETRNIVNEILADGIKQENLADKRDLVDRRLTLSSLSSNARFIVRELARKCIIVNEVYDEKKTEKMREVARDEQEVVQIRKGQILVSVGEEITKDQYRKLQVLGLIKQKNNPWPYLGLALIIGLMITLLYFYIRRFHSYMHQDPAKLLMFVLVLLLTLLSMKVLAIGQDLKWSTLGYLAPVAFGTMLSTLLLNVELAFGGAFILGVAASILFNNENHMLFDFRFALVAFISGATSAFSLAGVKRRSSILQAGLIASLTSVVPILAFFCLNPSEMDWRILLMSLGFGITNGLFSAVLTIGFLPIFESLFGILSPLRLLELANPNHPLLRKLLIETPGTYHHSIIVGNLSESAAEAIGADGLLARVGAYYHDVGKIKRPQFFIENQINRQNPHDKISPNLSKTIIVSHARDGVEMLKQHKIPKPIQDIAAQHHGTTLIKYFYHKAQKESHGTQVLEEDYRYPGPKAQFKEAAIVGICDCVEAAVRSLARPTPARIENLVRKIIHDRLDDGQFDECHLTLKELDLIARSVCETLQGIFHSRIEYPEEVTVVKGVKHG</sequence>
<dbReference type="Proteomes" id="UP000251213">
    <property type="component" value="Unassembled WGS sequence"/>
</dbReference>
<accession>A0A364K6P3</accession>
<dbReference type="Pfam" id="PF07697">
    <property type="entry name" value="7TMR-HDED"/>
    <property type="match status" value="1"/>
</dbReference>
<keyword evidence="1" id="KW-0472">Membrane</keyword>
<feature type="transmembrane region" description="Helical" evidence="1">
    <location>
        <begin position="21"/>
        <end position="44"/>
    </location>
</feature>
<dbReference type="InterPro" id="IPR011621">
    <property type="entry name" value="Metal-dep_PHydrolase_7TM_intra"/>
</dbReference>
<feature type="transmembrane region" description="Helical" evidence="1">
    <location>
        <begin position="402"/>
        <end position="423"/>
    </location>
</feature>
<organism evidence="3 4">
    <name type="scientific">Thermoflavimicrobium daqui</name>
    <dbReference type="NCBI Taxonomy" id="2137476"/>
    <lineage>
        <taxon>Bacteria</taxon>
        <taxon>Bacillati</taxon>
        <taxon>Bacillota</taxon>
        <taxon>Bacilli</taxon>
        <taxon>Bacillales</taxon>
        <taxon>Thermoactinomycetaceae</taxon>
        <taxon>Thermoflavimicrobium</taxon>
    </lineage>
</organism>
<reference evidence="3 4" key="1">
    <citation type="submission" date="2018-06" db="EMBL/GenBank/DDBJ databases">
        <title>Thermoflavimicrobium daqus sp. nov., a thermophilic microbe isolated from Moutai-flavour Daqu.</title>
        <authorList>
            <person name="Wang X."/>
            <person name="Zhou H."/>
        </authorList>
    </citation>
    <scope>NUCLEOTIDE SEQUENCE [LARGE SCALE GENOMIC DNA]</scope>
    <source>
        <strain evidence="3 4">FBKL4.011</strain>
    </source>
</reference>
<evidence type="ECO:0000313" key="4">
    <source>
        <dbReference type="Proteomes" id="UP000251213"/>
    </source>
</evidence>